<reference evidence="2 3" key="1">
    <citation type="journal article" date="2007" name="PLoS ONE">
        <title>Analysis of the neurotoxin complex genes in Clostridium botulinum A1-A4 and B1 strains: BoNT/A3, /Ba4 and /B1 clusters are located within plasmids.</title>
        <authorList>
            <person name="Smith T.J."/>
            <person name="Hill K.K."/>
            <person name="Foley B.T."/>
            <person name="Detter J.C."/>
            <person name="Munk A.C."/>
            <person name="Bruce D.C."/>
            <person name="Doggett N.A."/>
            <person name="Smith L.A."/>
            <person name="Marks J.D."/>
            <person name="Xie G."/>
            <person name="Brettin T.S."/>
        </authorList>
    </citation>
    <scope>NUCLEOTIDE SEQUENCE [LARGE SCALE GENOMIC DNA]</scope>
    <source>
        <strain evidence="3">Okra / Type B1</strain>
    </source>
</reference>
<dbReference type="HOGENOM" id="CLU_123775_0_0_9"/>
<dbReference type="InterPro" id="IPR008964">
    <property type="entry name" value="Invasin/intimin_cell_adhesion"/>
</dbReference>
<sequence length="130" mass="14728">MWLSSDKKIATLDKDGKVTAIKEGQATTTAKVEGTDLTTTCKVNVTKKVEENKNNAILSISLVNGATKEYDVSMQEVEKFINWFEERSNGKASSLYPFNKKINPYKTVEKYIEHHKIASFEAREYEGNDK</sequence>
<evidence type="ECO:0000259" key="1">
    <source>
        <dbReference type="Pfam" id="PF02368"/>
    </source>
</evidence>
<evidence type="ECO:0000313" key="3">
    <source>
        <dbReference type="Proteomes" id="UP000008541"/>
    </source>
</evidence>
<dbReference type="InterPro" id="IPR003343">
    <property type="entry name" value="Big_2"/>
</dbReference>
<gene>
    <name evidence="2" type="ordered locus">CLD_2020</name>
</gene>
<proteinExistence type="predicted"/>
<evidence type="ECO:0000313" key="2">
    <source>
        <dbReference type="EMBL" id="ACA46734.1"/>
    </source>
</evidence>
<feature type="domain" description="BIG2" evidence="1">
    <location>
        <begin position="2"/>
        <end position="43"/>
    </location>
</feature>
<dbReference type="KEGG" id="cbb:CLD_2020"/>
<organism evidence="2 3">
    <name type="scientific">Clostridium botulinum (strain Okra / Type B1)</name>
    <dbReference type="NCBI Taxonomy" id="498213"/>
    <lineage>
        <taxon>Bacteria</taxon>
        <taxon>Bacillati</taxon>
        <taxon>Bacillota</taxon>
        <taxon>Clostridia</taxon>
        <taxon>Eubacteriales</taxon>
        <taxon>Clostridiaceae</taxon>
        <taxon>Clostridium</taxon>
    </lineage>
</organism>
<accession>B1IJ59</accession>
<protein>
    <recommendedName>
        <fullName evidence="1">BIG2 domain-containing protein</fullName>
    </recommendedName>
</protein>
<dbReference type="AlphaFoldDB" id="B1IJ59"/>
<dbReference type="Gene3D" id="2.60.40.1080">
    <property type="match status" value="1"/>
</dbReference>
<dbReference type="SUPFAM" id="SSF49373">
    <property type="entry name" value="Invasin/intimin cell-adhesion fragments"/>
    <property type="match status" value="1"/>
</dbReference>
<dbReference type="Proteomes" id="UP000008541">
    <property type="component" value="Chromosome"/>
</dbReference>
<dbReference type="EMBL" id="CP000939">
    <property type="protein sequence ID" value="ACA46734.1"/>
    <property type="molecule type" value="Genomic_DNA"/>
</dbReference>
<dbReference type="Pfam" id="PF02368">
    <property type="entry name" value="Big_2"/>
    <property type="match status" value="1"/>
</dbReference>
<name>B1IJ59_CLOBK</name>